<keyword evidence="5" id="KW-0732">Signal</keyword>
<evidence type="ECO:0000256" key="2">
    <source>
        <dbReference type="ARBA" id="ARBA00022801"/>
    </source>
</evidence>
<feature type="chain" id="PRO_5042053382" description="Glycoside hydrolase family 5 domain-containing protein" evidence="5">
    <location>
        <begin position="24"/>
        <end position="466"/>
    </location>
</feature>
<accession>A0AAD5V2A6</accession>
<dbReference type="GO" id="GO:0009251">
    <property type="term" value="P:glucan catabolic process"/>
    <property type="evidence" value="ECO:0007669"/>
    <property type="project" value="TreeGrafter"/>
</dbReference>
<dbReference type="SUPFAM" id="SSF51445">
    <property type="entry name" value="(Trans)glycosidases"/>
    <property type="match status" value="1"/>
</dbReference>
<evidence type="ECO:0000313" key="7">
    <source>
        <dbReference type="EMBL" id="KAJ3482924.1"/>
    </source>
</evidence>
<organism evidence="7 8">
    <name type="scientific">Meripilus lineatus</name>
    <dbReference type="NCBI Taxonomy" id="2056292"/>
    <lineage>
        <taxon>Eukaryota</taxon>
        <taxon>Fungi</taxon>
        <taxon>Dikarya</taxon>
        <taxon>Basidiomycota</taxon>
        <taxon>Agaricomycotina</taxon>
        <taxon>Agaricomycetes</taxon>
        <taxon>Polyporales</taxon>
        <taxon>Meripilaceae</taxon>
        <taxon>Meripilus</taxon>
    </lineage>
</organism>
<protein>
    <recommendedName>
        <fullName evidence="6">Glycoside hydrolase family 5 domain-containing protein</fullName>
    </recommendedName>
</protein>
<evidence type="ECO:0000256" key="3">
    <source>
        <dbReference type="ARBA" id="ARBA00023295"/>
    </source>
</evidence>
<dbReference type="InterPro" id="IPR001547">
    <property type="entry name" value="Glyco_hydro_5"/>
</dbReference>
<dbReference type="PANTHER" id="PTHR31297">
    <property type="entry name" value="GLUCAN ENDO-1,6-BETA-GLUCOSIDASE B"/>
    <property type="match status" value="1"/>
</dbReference>
<comment type="caution">
    <text evidence="7">The sequence shown here is derived from an EMBL/GenBank/DDBJ whole genome shotgun (WGS) entry which is preliminary data.</text>
</comment>
<keyword evidence="8" id="KW-1185">Reference proteome</keyword>
<reference evidence="7" key="1">
    <citation type="submission" date="2022-07" db="EMBL/GenBank/DDBJ databases">
        <title>Genome Sequence of Physisporinus lineatus.</title>
        <authorList>
            <person name="Buettner E."/>
        </authorList>
    </citation>
    <scope>NUCLEOTIDE SEQUENCE</scope>
    <source>
        <strain evidence="7">VT162</strain>
    </source>
</reference>
<dbReference type="InterPro" id="IPR017853">
    <property type="entry name" value="GH"/>
</dbReference>
<evidence type="ECO:0000256" key="5">
    <source>
        <dbReference type="SAM" id="SignalP"/>
    </source>
</evidence>
<dbReference type="EMBL" id="JANAWD010000250">
    <property type="protein sequence ID" value="KAJ3482924.1"/>
    <property type="molecule type" value="Genomic_DNA"/>
</dbReference>
<evidence type="ECO:0000256" key="4">
    <source>
        <dbReference type="RuleBase" id="RU361153"/>
    </source>
</evidence>
<gene>
    <name evidence="7" type="ORF">NLI96_g6655</name>
</gene>
<name>A0AAD5V2A6_9APHY</name>
<dbReference type="PANTHER" id="PTHR31297:SF42">
    <property type="entry name" value="GLYCOSIDE HYDROLASE FAMILY 5 DOMAIN-CONTAINING PROTEIN"/>
    <property type="match status" value="1"/>
</dbReference>
<keyword evidence="3 4" id="KW-0326">Glycosidase</keyword>
<feature type="domain" description="Glycoside hydrolase family 5" evidence="6">
    <location>
        <begin position="123"/>
        <end position="358"/>
    </location>
</feature>
<sequence>MSLISVQAAIYGILLLEASFSAAQQCILVKPNVLNGVPTPAPTPTVVQTGGTQSGTIAPSTTPTLAPFAYGKDPIRSVNLGGWFVLEPWITPTLFQNTNNSAIVDEYTLGQMLDHDVALGILQNHWETWFTEDDFADIQAAGLNHVRMQIGYWSVPLTSSDTNYTTSVSPYIPGAWPYLLQALNWARKYQLHVILDLHGAPGSQNGYDNSGQRTGNPLWGTNTTVPRTFDVINFIVKNIGGMIDMFELINEPAAYVGTINALLPDFYKQGYQLVRDIAGDDLQVMIHDGFLGVQSWTNFLTYPSAQGVFMDFHEYQIFNTFQIEMNFTQHLQYSCQVLSSLKSFADSNIFTVIGEWTAAPTDCAKWLNGRGVGARWDGSWQPNQPTYGSCTGFTGNMSTFSDSYKKFLRQYWEAQVQIGEAIQGWGFWTWKAENADDWSYQAGLKGGWIPQDPTQMLYPNMCGQNG</sequence>
<evidence type="ECO:0000256" key="1">
    <source>
        <dbReference type="ARBA" id="ARBA00005641"/>
    </source>
</evidence>
<dbReference type="GO" id="GO:0008422">
    <property type="term" value="F:beta-glucosidase activity"/>
    <property type="evidence" value="ECO:0007669"/>
    <property type="project" value="TreeGrafter"/>
</dbReference>
<dbReference type="Proteomes" id="UP001212997">
    <property type="component" value="Unassembled WGS sequence"/>
</dbReference>
<comment type="similarity">
    <text evidence="1 4">Belongs to the glycosyl hydrolase 5 (cellulase A) family.</text>
</comment>
<evidence type="ECO:0000313" key="8">
    <source>
        <dbReference type="Proteomes" id="UP001212997"/>
    </source>
</evidence>
<feature type="signal peptide" evidence="5">
    <location>
        <begin position="1"/>
        <end position="23"/>
    </location>
</feature>
<dbReference type="InterPro" id="IPR050386">
    <property type="entry name" value="Glycosyl_hydrolase_5"/>
</dbReference>
<dbReference type="GO" id="GO:0009986">
    <property type="term" value="C:cell surface"/>
    <property type="evidence" value="ECO:0007669"/>
    <property type="project" value="TreeGrafter"/>
</dbReference>
<dbReference type="Gene3D" id="3.20.20.80">
    <property type="entry name" value="Glycosidases"/>
    <property type="match status" value="1"/>
</dbReference>
<evidence type="ECO:0000259" key="6">
    <source>
        <dbReference type="Pfam" id="PF00150"/>
    </source>
</evidence>
<proteinExistence type="inferred from homology"/>
<dbReference type="AlphaFoldDB" id="A0AAD5V2A6"/>
<keyword evidence="2 4" id="KW-0378">Hydrolase</keyword>
<dbReference type="Pfam" id="PF00150">
    <property type="entry name" value="Cellulase"/>
    <property type="match status" value="1"/>
</dbReference>
<dbReference type="GO" id="GO:0005576">
    <property type="term" value="C:extracellular region"/>
    <property type="evidence" value="ECO:0007669"/>
    <property type="project" value="TreeGrafter"/>
</dbReference>